<proteinExistence type="predicted"/>
<dbReference type="AlphaFoldDB" id="A0AAV7RXS9"/>
<feature type="compositionally biased region" description="Basic and acidic residues" evidence="1">
    <location>
        <begin position="28"/>
        <end position="75"/>
    </location>
</feature>
<evidence type="ECO:0000313" key="3">
    <source>
        <dbReference type="Proteomes" id="UP001066276"/>
    </source>
</evidence>
<dbReference type="Proteomes" id="UP001066276">
    <property type="component" value="Chromosome 5"/>
</dbReference>
<sequence length="108" mass="11727">MFGSPRGISPRTRDACTEERACVICKDPSLEEARRKERTAKPEEEDVSRTKAGEEEGGDQRGETSVDGGVREHRQPGPRPAKKSQGAAVCGKWGSKPRPSRDVAIPAL</sequence>
<dbReference type="EMBL" id="JANPWB010000009">
    <property type="protein sequence ID" value="KAJ1157596.1"/>
    <property type="molecule type" value="Genomic_DNA"/>
</dbReference>
<keyword evidence="3" id="KW-1185">Reference proteome</keyword>
<feature type="region of interest" description="Disordered" evidence="1">
    <location>
        <begin position="27"/>
        <end position="108"/>
    </location>
</feature>
<evidence type="ECO:0000256" key="1">
    <source>
        <dbReference type="SAM" id="MobiDB-lite"/>
    </source>
</evidence>
<reference evidence="2" key="1">
    <citation type="journal article" date="2022" name="bioRxiv">
        <title>Sequencing and chromosome-scale assembly of the giantPleurodeles waltlgenome.</title>
        <authorList>
            <person name="Brown T."/>
            <person name="Elewa A."/>
            <person name="Iarovenko S."/>
            <person name="Subramanian E."/>
            <person name="Araus A.J."/>
            <person name="Petzold A."/>
            <person name="Susuki M."/>
            <person name="Suzuki K.-i.T."/>
            <person name="Hayashi T."/>
            <person name="Toyoda A."/>
            <person name="Oliveira C."/>
            <person name="Osipova E."/>
            <person name="Leigh N.D."/>
            <person name="Simon A."/>
            <person name="Yun M.H."/>
        </authorList>
    </citation>
    <scope>NUCLEOTIDE SEQUENCE</scope>
    <source>
        <strain evidence="2">20211129_DDA</strain>
        <tissue evidence="2">Liver</tissue>
    </source>
</reference>
<organism evidence="2 3">
    <name type="scientific">Pleurodeles waltl</name>
    <name type="common">Iberian ribbed newt</name>
    <dbReference type="NCBI Taxonomy" id="8319"/>
    <lineage>
        <taxon>Eukaryota</taxon>
        <taxon>Metazoa</taxon>
        <taxon>Chordata</taxon>
        <taxon>Craniata</taxon>
        <taxon>Vertebrata</taxon>
        <taxon>Euteleostomi</taxon>
        <taxon>Amphibia</taxon>
        <taxon>Batrachia</taxon>
        <taxon>Caudata</taxon>
        <taxon>Salamandroidea</taxon>
        <taxon>Salamandridae</taxon>
        <taxon>Pleurodelinae</taxon>
        <taxon>Pleurodeles</taxon>
    </lineage>
</organism>
<accession>A0AAV7RXS9</accession>
<gene>
    <name evidence="2" type="ORF">NDU88_010301</name>
</gene>
<evidence type="ECO:0000313" key="2">
    <source>
        <dbReference type="EMBL" id="KAJ1157596.1"/>
    </source>
</evidence>
<comment type="caution">
    <text evidence="2">The sequence shown here is derived from an EMBL/GenBank/DDBJ whole genome shotgun (WGS) entry which is preliminary data.</text>
</comment>
<protein>
    <submittedName>
        <fullName evidence="2">Uncharacterized protein</fullName>
    </submittedName>
</protein>
<name>A0AAV7RXS9_PLEWA</name>